<name>A0ABV7TR65_9NEIS</name>
<gene>
    <name evidence="4" type="ORF">ACFOKJ_02780</name>
</gene>
<keyword evidence="5" id="KW-1185">Reference proteome</keyword>
<reference evidence="5" key="1">
    <citation type="journal article" date="2019" name="Int. J. Syst. Evol. Microbiol.">
        <title>The Global Catalogue of Microorganisms (GCM) 10K type strain sequencing project: providing services to taxonomists for standard genome sequencing and annotation.</title>
        <authorList>
            <consortium name="The Broad Institute Genomics Platform"/>
            <consortium name="The Broad Institute Genome Sequencing Center for Infectious Disease"/>
            <person name="Wu L."/>
            <person name="Ma J."/>
        </authorList>
    </citation>
    <scope>NUCLEOTIDE SEQUENCE [LARGE SCALE GENOMIC DNA]</scope>
    <source>
        <strain evidence="5">KCTC 42195</strain>
    </source>
</reference>
<dbReference type="PANTHER" id="PTHR33420">
    <property type="entry name" value="FIMBRIAL SUBUNIT ELFA-RELATED"/>
    <property type="match status" value="1"/>
</dbReference>
<protein>
    <submittedName>
        <fullName evidence="4">Fimbrial protein</fullName>
    </submittedName>
</protein>
<dbReference type="RefSeq" id="WP_390276472.1">
    <property type="nucleotide sequence ID" value="NZ_JBHRYH010000005.1"/>
</dbReference>
<dbReference type="InterPro" id="IPR050263">
    <property type="entry name" value="Bact_Fimbrial_Adh_Pro"/>
</dbReference>
<evidence type="ECO:0000259" key="3">
    <source>
        <dbReference type="Pfam" id="PF00419"/>
    </source>
</evidence>
<organism evidence="4 5">
    <name type="scientific">Vogesella amnigena</name>
    <dbReference type="NCBI Taxonomy" id="1507449"/>
    <lineage>
        <taxon>Bacteria</taxon>
        <taxon>Pseudomonadati</taxon>
        <taxon>Pseudomonadota</taxon>
        <taxon>Betaproteobacteria</taxon>
        <taxon>Neisseriales</taxon>
        <taxon>Chromobacteriaceae</taxon>
        <taxon>Vogesella</taxon>
    </lineage>
</organism>
<dbReference type="InterPro" id="IPR000259">
    <property type="entry name" value="Adhesion_dom_fimbrial"/>
</dbReference>
<dbReference type="SUPFAM" id="SSF49401">
    <property type="entry name" value="Bacterial adhesins"/>
    <property type="match status" value="1"/>
</dbReference>
<dbReference type="InterPro" id="IPR036937">
    <property type="entry name" value="Adhesion_dom_fimbrial_sf"/>
</dbReference>
<dbReference type="EMBL" id="JBHRYH010000005">
    <property type="protein sequence ID" value="MFC3625068.1"/>
    <property type="molecule type" value="Genomic_DNA"/>
</dbReference>
<accession>A0ABV7TR65</accession>
<keyword evidence="1 2" id="KW-0732">Signal</keyword>
<evidence type="ECO:0000313" key="5">
    <source>
        <dbReference type="Proteomes" id="UP001595636"/>
    </source>
</evidence>
<evidence type="ECO:0000256" key="1">
    <source>
        <dbReference type="ARBA" id="ARBA00022729"/>
    </source>
</evidence>
<dbReference type="Gene3D" id="2.60.40.1090">
    <property type="entry name" value="Fimbrial-type adhesion domain"/>
    <property type="match status" value="1"/>
</dbReference>
<dbReference type="Proteomes" id="UP001595636">
    <property type="component" value="Unassembled WGS sequence"/>
</dbReference>
<evidence type="ECO:0000256" key="2">
    <source>
        <dbReference type="SAM" id="SignalP"/>
    </source>
</evidence>
<feature type="domain" description="Fimbrial-type adhesion" evidence="3">
    <location>
        <begin position="28"/>
        <end position="169"/>
    </location>
</feature>
<dbReference type="PANTHER" id="PTHR33420:SF3">
    <property type="entry name" value="FIMBRIAL SUBUNIT ELFA"/>
    <property type="match status" value="1"/>
</dbReference>
<comment type="caution">
    <text evidence="4">The sequence shown here is derived from an EMBL/GenBank/DDBJ whole genome shotgun (WGS) entry which is preliminary data.</text>
</comment>
<feature type="chain" id="PRO_5046162925" evidence="2">
    <location>
        <begin position="22"/>
        <end position="170"/>
    </location>
</feature>
<dbReference type="InterPro" id="IPR008966">
    <property type="entry name" value="Adhesion_dom_sf"/>
</dbReference>
<dbReference type="Pfam" id="PF00419">
    <property type="entry name" value="Fimbrial"/>
    <property type="match status" value="1"/>
</dbReference>
<sequence>MKIASTMLGLMLAVPVPAALASDGTVNINGLVEPCTCVINDGNKDITLTLPPLSASTLAKAGATAGDTKFTIKLSGCATNRAVYFFEAGPNIDFTNNILANIADTDRAKNVGIQLLNGAGKPVKLGALESGVEGPLPGVLYVDLYARYYATGVATSGQVKGFTSFSIQYL</sequence>
<feature type="signal peptide" evidence="2">
    <location>
        <begin position="1"/>
        <end position="21"/>
    </location>
</feature>
<evidence type="ECO:0000313" key="4">
    <source>
        <dbReference type="EMBL" id="MFC3625068.1"/>
    </source>
</evidence>
<proteinExistence type="predicted"/>